<protein>
    <recommendedName>
        <fullName evidence="12">Cathepsin L</fullName>
    </recommendedName>
</protein>
<dbReference type="Proteomes" id="UP001187315">
    <property type="component" value="Unassembled WGS sequence"/>
</dbReference>
<dbReference type="PRINTS" id="PR00705">
    <property type="entry name" value="PAPAIN"/>
</dbReference>
<keyword evidence="7" id="KW-0732">Signal</keyword>
<keyword evidence="6" id="KW-1015">Disulfide bond</keyword>
<dbReference type="GO" id="GO:0008234">
    <property type="term" value="F:cysteine-type peptidase activity"/>
    <property type="evidence" value="ECO:0007669"/>
    <property type="project" value="UniProtKB-KW"/>
</dbReference>
<evidence type="ECO:0000313" key="11">
    <source>
        <dbReference type="Proteomes" id="UP001187315"/>
    </source>
</evidence>
<evidence type="ECO:0000256" key="4">
    <source>
        <dbReference type="ARBA" id="ARBA00022807"/>
    </source>
</evidence>
<dbReference type="EMBL" id="JAVHJS010000011">
    <property type="protein sequence ID" value="KAK2843708.1"/>
    <property type="molecule type" value="Genomic_DNA"/>
</dbReference>
<evidence type="ECO:0000256" key="3">
    <source>
        <dbReference type="ARBA" id="ARBA00022801"/>
    </source>
</evidence>
<dbReference type="FunFam" id="3.90.70.10:FF:000006">
    <property type="entry name" value="Cathepsin S"/>
    <property type="match status" value="1"/>
</dbReference>
<evidence type="ECO:0008006" key="12">
    <source>
        <dbReference type="Google" id="ProtNLM"/>
    </source>
</evidence>
<sequence>MKVLFVVTFLIALCNADNVSEEEFQKWKMKFDKSYTSVEEENKHKENWFENLKLIRDHNRLADQGIKSYRLDMNYFADMGKQDYAETAYKGCLISNSTKKYNGATFSGQIGGSAVPKTVDWRKKGYVTPVEDQKLCGSCWAFSATGALEGQTYKKTGKLVPLSKQQLVDCSTKNSGCNGGSRNLAFEYVKENGINTEESYPYEAKDGSCRYNPDTVGATCDGYMDINSGDENALKEAVATIGPISVAIDSSHMSFHLYESGIYDEPYCSSSKLSHGVLVVGYGTDDGKDYWLVKNSYGLNWGDKGYIKMYRNKDNQCGIATRASYPLVYNKTQRIQCEACSIIFILGCLLLGFFY</sequence>
<comment type="similarity">
    <text evidence="1">Belongs to the peptidase C1 family.</text>
</comment>
<accession>A0AA88SSG7</accession>
<keyword evidence="2" id="KW-0645">Protease</keyword>
<evidence type="ECO:0000313" key="10">
    <source>
        <dbReference type="EMBL" id="KAK2843708.1"/>
    </source>
</evidence>
<feature type="chain" id="PRO_5041744721" description="Cathepsin L" evidence="7">
    <location>
        <begin position="17"/>
        <end position="355"/>
    </location>
</feature>
<dbReference type="InterPro" id="IPR013128">
    <property type="entry name" value="Peptidase_C1A"/>
</dbReference>
<organism evidence="10 11">
    <name type="scientific">Tachysurus vachellii</name>
    <name type="common">Darkbarbel catfish</name>
    <name type="synonym">Pelteobagrus vachellii</name>
    <dbReference type="NCBI Taxonomy" id="175792"/>
    <lineage>
        <taxon>Eukaryota</taxon>
        <taxon>Metazoa</taxon>
        <taxon>Chordata</taxon>
        <taxon>Craniata</taxon>
        <taxon>Vertebrata</taxon>
        <taxon>Euteleostomi</taxon>
        <taxon>Actinopterygii</taxon>
        <taxon>Neopterygii</taxon>
        <taxon>Teleostei</taxon>
        <taxon>Ostariophysi</taxon>
        <taxon>Siluriformes</taxon>
        <taxon>Bagridae</taxon>
        <taxon>Tachysurus</taxon>
    </lineage>
</organism>
<keyword evidence="3" id="KW-0378">Hydrolase</keyword>
<proteinExistence type="inferred from homology"/>
<keyword evidence="5" id="KW-0865">Zymogen</keyword>
<evidence type="ECO:0000256" key="1">
    <source>
        <dbReference type="ARBA" id="ARBA00008455"/>
    </source>
</evidence>
<dbReference type="PANTHER" id="PTHR12411">
    <property type="entry name" value="CYSTEINE PROTEASE FAMILY C1-RELATED"/>
    <property type="match status" value="1"/>
</dbReference>
<name>A0AA88SSG7_TACVA</name>
<feature type="signal peptide" evidence="7">
    <location>
        <begin position="1"/>
        <end position="16"/>
    </location>
</feature>
<evidence type="ECO:0000256" key="7">
    <source>
        <dbReference type="SAM" id="SignalP"/>
    </source>
</evidence>
<dbReference type="AlphaFoldDB" id="A0AA88SSG7"/>
<dbReference type="Pfam" id="PF00112">
    <property type="entry name" value="Peptidase_C1"/>
    <property type="match status" value="1"/>
</dbReference>
<dbReference type="PROSITE" id="PS00639">
    <property type="entry name" value="THIOL_PROTEASE_HIS"/>
    <property type="match status" value="1"/>
</dbReference>
<evidence type="ECO:0000259" key="8">
    <source>
        <dbReference type="SMART" id="SM00645"/>
    </source>
</evidence>
<reference evidence="10" key="1">
    <citation type="submission" date="2023-08" db="EMBL/GenBank/DDBJ databases">
        <title>Pelteobagrus vachellii genome.</title>
        <authorList>
            <person name="Liu H."/>
        </authorList>
    </citation>
    <scope>NUCLEOTIDE SEQUENCE</scope>
    <source>
        <strain evidence="10">PRFRI_2022a</strain>
        <tissue evidence="10">Muscle</tissue>
    </source>
</reference>
<dbReference type="InterPro" id="IPR038765">
    <property type="entry name" value="Papain-like_cys_pep_sf"/>
</dbReference>
<dbReference type="SUPFAM" id="SSF54001">
    <property type="entry name" value="Cysteine proteinases"/>
    <property type="match status" value="1"/>
</dbReference>
<feature type="domain" description="Peptidase C1A papain C-terminal" evidence="8">
    <location>
        <begin position="115"/>
        <end position="327"/>
    </location>
</feature>
<dbReference type="InterPro" id="IPR000169">
    <property type="entry name" value="Pept_cys_AS"/>
</dbReference>
<dbReference type="Pfam" id="PF08246">
    <property type="entry name" value="Inhibitor_I29"/>
    <property type="match status" value="1"/>
</dbReference>
<evidence type="ECO:0000256" key="5">
    <source>
        <dbReference type="ARBA" id="ARBA00023145"/>
    </source>
</evidence>
<dbReference type="Gene3D" id="3.90.70.10">
    <property type="entry name" value="Cysteine proteinases"/>
    <property type="match status" value="1"/>
</dbReference>
<feature type="domain" description="Cathepsin propeptide inhibitor" evidence="9">
    <location>
        <begin position="24"/>
        <end position="84"/>
    </location>
</feature>
<comment type="caution">
    <text evidence="10">The sequence shown here is derived from an EMBL/GenBank/DDBJ whole genome shotgun (WGS) entry which is preliminary data.</text>
</comment>
<keyword evidence="11" id="KW-1185">Reference proteome</keyword>
<dbReference type="SMART" id="SM00848">
    <property type="entry name" value="Inhibitor_I29"/>
    <property type="match status" value="1"/>
</dbReference>
<dbReference type="GO" id="GO:0006508">
    <property type="term" value="P:proteolysis"/>
    <property type="evidence" value="ECO:0007669"/>
    <property type="project" value="UniProtKB-KW"/>
</dbReference>
<gene>
    <name evidence="10" type="ORF">Q7C36_011923</name>
</gene>
<dbReference type="SMART" id="SM00645">
    <property type="entry name" value="Pept_C1"/>
    <property type="match status" value="1"/>
</dbReference>
<dbReference type="CDD" id="cd02248">
    <property type="entry name" value="Peptidase_C1A"/>
    <property type="match status" value="1"/>
</dbReference>
<dbReference type="InterPro" id="IPR000668">
    <property type="entry name" value="Peptidase_C1A_C"/>
</dbReference>
<dbReference type="InterPro" id="IPR013201">
    <property type="entry name" value="Prot_inhib_I29"/>
</dbReference>
<dbReference type="PROSITE" id="PS00139">
    <property type="entry name" value="THIOL_PROTEASE_CYS"/>
    <property type="match status" value="1"/>
</dbReference>
<evidence type="ECO:0000256" key="6">
    <source>
        <dbReference type="ARBA" id="ARBA00023157"/>
    </source>
</evidence>
<dbReference type="InterPro" id="IPR025660">
    <property type="entry name" value="Pept_his_AS"/>
</dbReference>
<dbReference type="InterPro" id="IPR039417">
    <property type="entry name" value="Peptidase_C1A_papain-like"/>
</dbReference>
<evidence type="ECO:0000256" key="2">
    <source>
        <dbReference type="ARBA" id="ARBA00022670"/>
    </source>
</evidence>
<evidence type="ECO:0000259" key="9">
    <source>
        <dbReference type="SMART" id="SM00848"/>
    </source>
</evidence>
<keyword evidence="4" id="KW-0788">Thiol protease</keyword>